<proteinExistence type="predicted"/>
<protein>
    <submittedName>
        <fullName evidence="1">Uncharacterized protein</fullName>
    </submittedName>
</protein>
<evidence type="ECO:0000313" key="1">
    <source>
        <dbReference type="EMBL" id="GAA4120509.1"/>
    </source>
</evidence>
<comment type="caution">
    <text evidence="1">The sequence shown here is derived from an EMBL/GenBank/DDBJ whole genome shotgun (WGS) entry which is preliminary data.</text>
</comment>
<name>A0ABP7XJS9_9ACTN</name>
<keyword evidence="2" id="KW-1185">Reference proteome</keyword>
<dbReference type="EMBL" id="BAAAZH010000016">
    <property type="protein sequence ID" value="GAA4120509.1"/>
    <property type="molecule type" value="Genomic_DNA"/>
</dbReference>
<dbReference type="RefSeq" id="WP_344733658.1">
    <property type="nucleotide sequence ID" value="NZ_BAAAZH010000016.1"/>
</dbReference>
<sequence>MSNFAPKRTDYDTGDRRWLRDPLKATYRTVTISGSLFTSDAAGLLIKSGTHIGLTTADNLGGPYNGLSEEVQTVTEGGSGLTSFTLTFSGQTTVAIAAAATAATVQSALEALSTIGAGNVVVTGSAGGPYTVKFIGGLANTNVAQMTATPTGGSGTVTIATTTAGGAAVNSPAGLGESVGHLVNDLLVKPGEKHLVAVINGGSQIDRRYLPANTHDVDAEADLTALTYIN</sequence>
<reference evidence="2" key="1">
    <citation type="journal article" date="2019" name="Int. J. Syst. Evol. Microbiol.">
        <title>The Global Catalogue of Microorganisms (GCM) 10K type strain sequencing project: providing services to taxonomists for standard genome sequencing and annotation.</title>
        <authorList>
            <consortium name="The Broad Institute Genomics Platform"/>
            <consortium name="The Broad Institute Genome Sequencing Center for Infectious Disease"/>
            <person name="Wu L."/>
            <person name="Ma J."/>
        </authorList>
    </citation>
    <scope>NUCLEOTIDE SEQUENCE [LARGE SCALE GENOMIC DNA]</scope>
    <source>
        <strain evidence="2">JCM 16703</strain>
    </source>
</reference>
<gene>
    <name evidence="1" type="ORF">GCM10022215_24230</name>
</gene>
<accession>A0ABP7XJS9</accession>
<evidence type="ECO:0000313" key="2">
    <source>
        <dbReference type="Proteomes" id="UP001501495"/>
    </source>
</evidence>
<organism evidence="1 2">
    <name type="scientific">Nocardioides fonticola</name>
    <dbReference type="NCBI Taxonomy" id="450363"/>
    <lineage>
        <taxon>Bacteria</taxon>
        <taxon>Bacillati</taxon>
        <taxon>Actinomycetota</taxon>
        <taxon>Actinomycetes</taxon>
        <taxon>Propionibacteriales</taxon>
        <taxon>Nocardioidaceae</taxon>
        <taxon>Nocardioides</taxon>
    </lineage>
</organism>
<dbReference type="Proteomes" id="UP001501495">
    <property type="component" value="Unassembled WGS sequence"/>
</dbReference>